<dbReference type="PROSITE" id="PS50404">
    <property type="entry name" value="GST_NTER"/>
    <property type="match status" value="1"/>
</dbReference>
<feature type="domain" description="GST C-terminal" evidence="3">
    <location>
        <begin position="46"/>
        <end position="171"/>
    </location>
</feature>
<evidence type="ECO:0000259" key="3">
    <source>
        <dbReference type="PROSITE" id="PS50405"/>
    </source>
</evidence>
<dbReference type="CDD" id="cd03177">
    <property type="entry name" value="GST_C_Delta_Epsilon"/>
    <property type="match status" value="1"/>
</dbReference>
<dbReference type="EMBL" id="JAPWTJ010003128">
    <property type="protein sequence ID" value="KAJ8961966.1"/>
    <property type="molecule type" value="Genomic_DNA"/>
</dbReference>
<dbReference type="SFLD" id="SFLDS00019">
    <property type="entry name" value="Glutathione_Transferase_(cytos"/>
    <property type="match status" value="1"/>
</dbReference>
<dbReference type="InterPro" id="IPR004046">
    <property type="entry name" value="GST_C"/>
</dbReference>
<dbReference type="Pfam" id="PF13417">
    <property type="entry name" value="GST_N_3"/>
    <property type="match status" value="1"/>
</dbReference>
<dbReference type="PANTHER" id="PTHR43969:SF9">
    <property type="entry name" value="GLUTATHIONE S TRANSFERASE D10, ISOFORM A-RELATED"/>
    <property type="match status" value="1"/>
</dbReference>
<evidence type="ECO:0000259" key="2">
    <source>
        <dbReference type="PROSITE" id="PS50404"/>
    </source>
</evidence>
<dbReference type="Gene3D" id="1.20.1050.10">
    <property type="match status" value="1"/>
</dbReference>
<feature type="domain" description="GST N-terminal" evidence="2">
    <location>
        <begin position="1"/>
        <end position="40"/>
    </location>
</feature>
<accession>A0ABQ9IRR5</accession>
<dbReference type="PROSITE" id="PS50405">
    <property type="entry name" value="GST_CTER"/>
    <property type="match status" value="1"/>
</dbReference>
<dbReference type="InterPro" id="IPR036249">
    <property type="entry name" value="Thioredoxin-like_sf"/>
</dbReference>
<dbReference type="SFLD" id="SFLDG00358">
    <property type="entry name" value="Main_(cytGST)"/>
    <property type="match status" value="1"/>
</dbReference>
<evidence type="ECO:0008006" key="6">
    <source>
        <dbReference type="Google" id="ProtNLM"/>
    </source>
</evidence>
<dbReference type="Proteomes" id="UP001162164">
    <property type="component" value="Unassembled WGS sequence"/>
</dbReference>
<dbReference type="Pfam" id="PF00043">
    <property type="entry name" value="GST_C"/>
    <property type="match status" value="1"/>
</dbReference>
<reference evidence="4" key="1">
    <citation type="journal article" date="2023" name="Insect Mol. Biol.">
        <title>Genome sequencing provides insights into the evolution of gene families encoding plant cell wall-degrading enzymes in longhorned beetles.</title>
        <authorList>
            <person name="Shin N.R."/>
            <person name="Okamura Y."/>
            <person name="Kirsch R."/>
            <person name="Pauchet Y."/>
        </authorList>
    </citation>
    <scope>NUCLEOTIDE SEQUENCE</scope>
    <source>
        <strain evidence="4">MMC_N1</strain>
    </source>
</reference>
<comment type="subunit">
    <text evidence="1">Homodimer.</text>
</comment>
<keyword evidence="5" id="KW-1185">Reference proteome</keyword>
<protein>
    <recommendedName>
        <fullName evidence="6">Glutathione S-transferase</fullName>
    </recommendedName>
</protein>
<evidence type="ECO:0000313" key="5">
    <source>
        <dbReference type="Proteomes" id="UP001162164"/>
    </source>
</evidence>
<sequence>MAISKINPQHTVPTIDDNGFHLWESRAIMIYLQNQYGKNDSLYPRDPKKRAVVDQRLYFDLGTLYARFADYYYPVIFAGASYDPAKLEKINEAMDIFESLLANSPYAAGDHLTLADLSLVASISTWEIMGYDLSPYKNIRSWYAKVKQTAPGYEEANGKNVLLFKQLVDELLANKK</sequence>
<name>A0ABQ9IRR5_9CUCU</name>
<evidence type="ECO:0000313" key="4">
    <source>
        <dbReference type="EMBL" id="KAJ8961966.1"/>
    </source>
</evidence>
<dbReference type="InterPro" id="IPR004045">
    <property type="entry name" value="Glutathione_S-Trfase_N"/>
</dbReference>
<dbReference type="Gene3D" id="3.40.30.10">
    <property type="entry name" value="Glutaredoxin"/>
    <property type="match status" value="1"/>
</dbReference>
<dbReference type="SUPFAM" id="SSF52833">
    <property type="entry name" value="Thioredoxin-like"/>
    <property type="match status" value="1"/>
</dbReference>
<gene>
    <name evidence="4" type="ORF">NQ317_004276</name>
</gene>
<comment type="caution">
    <text evidence="4">The sequence shown here is derived from an EMBL/GenBank/DDBJ whole genome shotgun (WGS) entry which is preliminary data.</text>
</comment>
<dbReference type="InterPro" id="IPR040079">
    <property type="entry name" value="Glutathione_S-Trfase"/>
</dbReference>
<dbReference type="SUPFAM" id="SSF47616">
    <property type="entry name" value="GST C-terminal domain-like"/>
    <property type="match status" value="1"/>
</dbReference>
<dbReference type="InterPro" id="IPR010987">
    <property type="entry name" value="Glutathione-S-Trfase_C-like"/>
</dbReference>
<evidence type="ECO:0000256" key="1">
    <source>
        <dbReference type="ARBA" id="ARBA00011738"/>
    </source>
</evidence>
<proteinExistence type="predicted"/>
<dbReference type="InterPro" id="IPR036282">
    <property type="entry name" value="Glutathione-S-Trfase_C_sf"/>
</dbReference>
<dbReference type="PANTHER" id="PTHR43969">
    <property type="entry name" value="GLUTATHIONE S TRANSFERASE D10, ISOFORM A-RELATED"/>
    <property type="match status" value="1"/>
</dbReference>
<organism evidence="4 5">
    <name type="scientific">Molorchus minor</name>
    <dbReference type="NCBI Taxonomy" id="1323400"/>
    <lineage>
        <taxon>Eukaryota</taxon>
        <taxon>Metazoa</taxon>
        <taxon>Ecdysozoa</taxon>
        <taxon>Arthropoda</taxon>
        <taxon>Hexapoda</taxon>
        <taxon>Insecta</taxon>
        <taxon>Pterygota</taxon>
        <taxon>Neoptera</taxon>
        <taxon>Endopterygota</taxon>
        <taxon>Coleoptera</taxon>
        <taxon>Polyphaga</taxon>
        <taxon>Cucujiformia</taxon>
        <taxon>Chrysomeloidea</taxon>
        <taxon>Cerambycidae</taxon>
        <taxon>Lamiinae</taxon>
        <taxon>Monochamini</taxon>
        <taxon>Molorchus</taxon>
    </lineage>
</organism>